<evidence type="ECO:0000313" key="1">
    <source>
        <dbReference type="EMBL" id="ADE54776.1"/>
    </source>
</evidence>
<sequence length="449" mass="50751">MVRHCHSISWLIFLFIGFGLQAQYAFLELPKIWKFKQSTPAYAPSGGGASLGEFRAGLEVTVLEALPETGQWLVEFERIGASDIQALIDAPDARAIAPERFSGVVTALEDFDLLKHLLELVEPWPEANQELANRLFADQWLVAEGSSESPELIVARPSDALNLTYWGVEPMAVFIDYRMAGNRKLSVEFWNRGDDPGGWRPASQALEAMRQRFAAMEKIFGNYQSDEARSSRHASGITAVKGRSESYFLANDLEVCLRWQRGEFVTLEFLSYREQSSQPQQAAYDPQTFAETIASRVKTSDEGYVWIDGIPMISQGDKGYCAAATLARILNYYGYPVDMHEMAELGETSSDRGTHIDEVIRSIRRVCNSTPFRMRELDEVRRAEVLSVIERGIPIYWIVPGHARLLIGVQPEGGIVYSDSWGPGHEYKTMSWTDFKNWNRQMWVLEPAK</sequence>
<proteinExistence type="predicted"/>
<dbReference type="KEGG" id="caa:Caka_1757"/>
<dbReference type="Proteomes" id="UP000000925">
    <property type="component" value="Chromosome"/>
</dbReference>
<dbReference type="eggNOG" id="COG3271">
    <property type="taxonomic scope" value="Bacteria"/>
</dbReference>
<dbReference type="RefSeq" id="WP_013043498.1">
    <property type="nucleotide sequence ID" value="NC_014008.1"/>
</dbReference>
<evidence type="ECO:0000313" key="2">
    <source>
        <dbReference type="Proteomes" id="UP000000925"/>
    </source>
</evidence>
<dbReference type="AlphaFoldDB" id="D5EK27"/>
<dbReference type="STRING" id="583355.Caka_1757"/>
<dbReference type="Gene3D" id="3.90.70.10">
    <property type="entry name" value="Cysteine proteinases"/>
    <property type="match status" value="1"/>
</dbReference>
<accession>D5EK27</accession>
<reference evidence="1 2" key="1">
    <citation type="journal article" date="2010" name="Stand. Genomic Sci.">
        <title>Complete genome sequence of Coraliomargarita akajimensis type strain (04OKA010-24).</title>
        <authorList>
            <person name="Mavromatis K."/>
            <person name="Abt B."/>
            <person name="Brambilla E."/>
            <person name="Lapidus A."/>
            <person name="Copeland A."/>
            <person name="Deshpande S."/>
            <person name="Nolan M."/>
            <person name="Lucas S."/>
            <person name="Tice H."/>
            <person name="Cheng J.F."/>
            <person name="Han C."/>
            <person name="Detter J.C."/>
            <person name="Woyke T."/>
            <person name="Goodwin L."/>
            <person name="Pitluck S."/>
            <person name="Held B."/>
            <person name="Brettin T."/>
            <person name="Tapia R."/>
            <person name="Ivanova N."/>
            <person name="Mikhailova N."/>
            <person name="Pati A."/>
            <person name="Liolios K."/>
            <person name="Chen A."/>
            <person name="Palaniappan K."/>
            <person name="Land M."/>
            <person name="Hauser L."/>
            <person name="Chang Y.J."/>
            <person name="Jeffries C.D."/>
            <person name="Rohde M."/>
            <person name="Goker M."/>
            <person name="Bristow J."/>
            <person name="Eisen J.A."/>
            <person name="Markowitz V."/>
            <person name="Hugenholtz P."/>
            <person name="Klenk H.P."/>
            <person name="Kyrpides N.C."/>
        </authorList>
    </citation>
    <scope>NUCLEOTIDE SEQUENCE [LARGE SCALE GENOMIC DNA]</scope>
    <source>
        <strain evidence="2">DSM 45221 / IAM 15411 / JCM 23193 / KCTC 12865</strain>
    </source>
</reference>
<gene>
    <name evidence="1" type="ordered locus">Caka_1757</name>
</gene>
<name>D5EK27_CORAD</name>
<keyword evidence="2" id="KW-1185">Reference proteome</keyword>
<dbReference type="EMBL" id="CP001998">
    <property type="protein sequence ID" value="ADE54776.1"/>
    <property type="molecule type" value="Genomic_DNA"/>
</dbReference>
<evidence type="ECO:0008006" key="3">
    <source>
        <dbReference type="Google" id="ProtNLM"/>
    </source>
</evidence>
<dbReference type="OrthoDB" id="9814098at2"/>
<protein>
    <recommendedName>
        <fullName evidence="3">Peptidase C39-like domain-containing protein</fullName>
    </recommendedName>
</protein>
<organism evidence="1 2">
    <name type="scientific">Coraliomargarita akajimensis (strain DSM 45221 / IAM 15411 / JCM 23193 / KCTC 12865 / 04OKA010-24)</name>
    <dbReference type="NCBI Taxonomy" id="583355"/>
    <lineage>
        <taxon>Bacteria</taxon>
        <taxon>Pseudomonadati</taxon>
        <taxon>Verrucomicrobiota</taxon>
        <taxon>Opitutia</taxon>
        <taxon>Puniceicoccales</taxon>
        <taxon>Coraliomargaritaceae</taxon>
        <taxon>Coraliomargarita</taxon>
    </lineage>
</organism>
<dbReference type="HOGENOM" id="CLU_609310_0_0_0"/>